<feature type="transmembrane region" description="Helical" evidence="9">
    <location>
        <begin position="542"/>
        <end position="568"/>
    </location>
</feature>
<comment type="caution">
    <text evidence="14">The sequence shown here is derived from an EMBL/GenBank/DDBJ whole genome shotgun (WGS) entry which is preliminary data.</text>
</comment>
<evidence type="ECO:0000256" key="3">
    <source>
        <dbReference type="ARBA" id="ARBA00022475"/>
    </source>
</evidence>
<dbReference type="Pfam" id="PF21760">
    <property type="entry name" value="SecD_1st"/>
    <property type="match status" value="1"/>
</dbReference>
<dbReference type="PANTHER" id="PTHR30081:SF1">
    <property type="entry name" value="PROTEIN TRANSLOCASE SUBUNIT SECD"/>
    <property type="match status" value="1"/>
</dbReference>
<keyword evidence="7 9" id="KW-0811">Translocation</keyword>
<feature type="transmembrane region" description="Helical" evidence="9">
    <location>
        <begin position="438"/>
        <end position="458"/>
    </location>
</feature>
<dbReference type="NCBIfam" id="TIGR01129">
    <property type="entry name" value="secD"/>
    <property type="match status" value="1"/>
</dbReference>
<dbReference type="Gene3D" id="1.20.1640.10">
    <property type="entry name" value="Multidrug efflux transporter AcrB transmembrane domain"/>
    <property type="match status" value="1"/>
</dbReference>
<evidence type="ECO:0000256" key="5">
    <source>
        <dbReference type="ARBA" id="ARBA00022927"/>
    </source>
</evidence>
<evidence type="ECO:0000256" key="2">
    <source>
        <dbReference type="ARBA" id="ARBA00022448"/>
    </source>
</evidence>
<dbReference type="Gene3D" id="3.30.1360.200">
    <property type="match status" value="1"/>
</dbReference>
<keyword evidence="4 9" id="KW-0812">Transmembrane</keyword>
<feature type="domain" description="Protein export membrane protein SecD/SecF C-terminal" evidence="11">
    <location>
        <begin position="394"/>
        <end position="570"/>
    </location>
</feature>
<dbReference type="PANTHER" id="PTHR30081">
    <property type="entry name" value="PROTEIN-EXPORT MEMBRANE PROTEIN SEC"/>
    <property type="match status" value="1"/>
</dbReference>
<dbReference type="GO" id="GO:0065002">
    <property type="term" value="P:intracellular protein transmembrane transport"/>
    <property type="evidence" value="ECO:0007669"/>
    <property type="project" value="UniProtKB-UniRule"/>
</dbReference>
<evidence type="ECO:0000259" key="13">
    <source>
        <dbReference type="Pfam" id="PF22599"/>
    </source>
</evidence>
<evidence type="ECO:0000313" key="15">
    <source>
        <dbReference type="Proteomes" id="UP001165079"/>
    </source>
</evidence>
<comment type="similarity">
    <text evidence="9">Belongs to the SecD/SecF family. SecD subfamily.</text>
</comment>
<reference evidence="14" key="1">
    <citation type="submission" date="2023-03" db="EMBL/GenBank/DDBJ databases">
        <title>Actinorhabdospora filicis NBRC 111898.</title>
        <authorList>
            <person name="Ichikawa N."/>
            <person name="Sato H."/>
            <person name="Tonouchi N."/>
        </authorList>
    </citation>
    <scope>NUCLEOTIDE SEQUENCE</scope>
    <source>
        <strain evidence="14">NBRC 111898</strain>
    </source>
</reference>
<accession>A0A9W6W898</accession>
<dbReference type="Proteomes" id="UP001165079">
    <property type="component" value="Unassembled WGS sequence"/>
</dbReference>
<evidence type="ECO:0000313" key="14">
    <source>
        <dbReference type="EMBL" id="GLZ75440.1"/>
    </source>
</evidence>
<feature type="region of interest" description="Disordered" evidence="10">
    <location>
        <begin position="136"/>
        <end position="190"/>
    </location>
</feature>
<dbReference type="Pfam" id="PF22599">
    <property type="entry name" value="SecDF_P1_head"/>
    <property type="match status" value="1"/>
</dbReference>
<evidence type="ECO:0000259" key="12">
    <source>
        <dbReference type="Pfam" id="PF21760"/>
    </source>
</evidence>
<keyword evidence="8 9" id="KW-0472">Membrane</keyword>
<comment type="subunit">
    <text evidence="9">Forms a complex with SecF. Part of the essential Sec protein translocation apparatus which comprises SecA, SecYEG and auxiliary proteins SecDF. Other proteins may also be involved.</text>
</comment>
<dbReference type="EMBL" id="BSTX01000001">
    <property type="protein sequence ID" value="GLZ75440.1"/>
    <property type="molecule type" value="Genomic_DNA"/>
</dbReference>
<evidence type="ECO:0000256" key="7">
    <source>
        <dbReference type="ARBA" id="ARBA00023010"/>
    </source>
</evidence>
<keyword evidence="3 9" id="KW-1003">Cell membrane</keyword>
<evidence type="ECO:0000256" key="8">
    <source>
        <dbReference type="ARBA" id="ARBA00023136"/>
    </source>
</evidence>
<dbReference type="SUPFAM" id="SSF82866">
    <property type="entry name" value="Multidrug efflux transporter AcrB transmembrane domain"/>
    <property type="match status" value="1"/>
</dbReference>
<dbReference type="GO" id="GO:0005886">
    <property type="term" value="C:plasma membrane"/>
    <property type="evidence" value="ECO:0007669"/>
    <property type="project" value="UniProtKB-SubCell"/>
</dbReference>
<comment type="subcellular location">
    <subcellularLocation>
        <location evidence="1 9">Cell membrane</location>
        <topology evidence="1 9">Multi-pass membrane protein</topology>
    </subcellularLocation>
</comment>
<dbReference type="GO" id="GO:0006605">
    <property type="term" value="P:protein targeting"/>
    <property type="evidence" value="ECO:0007669"/>
    <property type="project" value="UniProtKB-UniRule"/>
</dbReference>
<organism evidence="14 15">
    <name type="scientific">Actinorhabdospora filicis</name>
    <dbReference type="NCBI Taxonomy" id="1785913"/>
    <lineage>
        <taxon>Bacteria</taxon>
        <taxon>Bacillati</taxon>
        <taxon>Actinomycetota</taxon>
        <taxon>Actinomycetes</taxon>
        <taxon>Micromonosporales</taxon>
        <taxon>Micromonosporaceae</taxon>
        <taxon>Actinorhabdospora</taxon>
    </lineage>
</organism>
<evidence type="ECO:0000259" key="11">
    <source>
        <dbReference type="Pfam" id="PF02355"/>
    </source>
</evidence>
<evidence type="ECO:0000256" key="4">
    <source>
        <dbReference type="ARBA" id="ARBA00022692"/>
    </source>
</evidence>
<dbReference type="NCBIfam" id="TIGR00916">
    <property type="entry name" value="2A0604s01"/>
    <property type="match status" value="1"/>
</dbReference>
<feature type="transmembrane region" description="Helical" evidence="9">
    <location>
        <begin position="517"/>
        <end position="536"/>
    </location>
</feature>
<dbReference type="AlphaFoldDB" id="A0A9W6W898"/>
<dbReference type="GO" id="GO:0043952">
    <property type="term" value="P:protein transport by the Sec complex"/>
    <property type="evidence" value="ECO:0007669"/>
    <property type="project" value="UniProtKB-UniRule"/>
</dbReference>
<dbReference type="InterPro" id="IPR048634">
    <property type="entry name" value="SecD_SecF_C"/>
</dbReference>
<feature type="transmembrane region" description="Helical" evidence="9">
    <location>
        <begin position="413"/>
        <end position="431"/>
    </location>
</feature>
<protein>
    <recommendedName>
        <fullName evidence="9">Protein translocase subunit SecD</fullName>
    </recommendedName>
</protein>
<dbReference type="InterPro" id="IPR055344">
    <property type="entry name" value="SecD_SecF_C_bact"/>
</dbReference>
<name>A0A9W6W898_9ACTN</name>
<keyword evidence="15" id="KW-1185">Reference proteome</keyword>
<evidence type="ECO:0000256" key="1">
    <source>
        <dbReference type="ARBA" id="ARBA00004651"/>
    </source>
</evidence>
<evidence type="ECO:0000256" key="9">
    <source>
        <dbReference type="HAMAP-Rule" id="MF_01463"/>
    </source>
</evidence>
<dbReference type="HAMAP" id="MF_01463_B">
    <property type="entry name" value="SecD_B"/>
    <property type="match status" value="1"/>
</dbReference>
<sequence>MTTVARGPSGPLQTRLKVFPYFFAFGALLLVLWLIAVGGAGWKFPTPKLGLDLQGGISMTLEANMPDGSTPDNDRMEQARQIIDDRVNGTGVAEPEIVVQGANNIVVNVAGKDTDPEQLRKVGDPATLRFREVLSQTQAADNPEEVTDPNASGSPSASPGDGSDPSSSSSAGAGDNPTTGETKPPAVSADVEAARKAIAEKVGTELYAQAESLTQPPNDPASMEIFKPFGELSSEEIAALPIGIQYNVPTITCKQLNGRPPGSISATDQQVIACNKPESSKAKNGLAYYVKSKLDVAKVVGEDVSNAGSGPDSQNPGSWMVNMEFTGQGADKWQALTTATVGKQVAIVLDNLVVSDPTIQSVMSSSAQITGNFRATDAKLLAEQLKYGALPIAFKVLTIEEVSPTLGTSQMEGGLLAGFIGVALVIVYCLVYYRLLGLVVIASLAASAALIYPSISLLGKQMGFTLTLAGITGFIVAIGITADSFVVFFERLKDEVKEGRSVRSAVPRAWALARRTIMSANTVSMLAAVVLYFLAIGAVRGFAFTLGLSTIMDIAVVFLFTHPLVAWLSRTRLMGSTRLAGLGASRRRVPGAVRTKES</sequence>
<proteinExistence type="inferred from homology"/>
<keyword evidence="5 9" id="KW-0653">Protein transport</keyword>
<evidence type="ECO:0000256" key="10">
    <source>
        <dbReference type="SAM" id="MobiDB-lite"/>
    </source>
</evidence>
<dbReference type="InterPro" id="IPR005791">
    <property type="entry name" value="SecD"/>
</dbReference>
<feature type="domain" description="SecDF P1 head subdomain" evidence="13">
    <location>
        <begin position="288"/>
        <end position="392"/>
    </location>
</feature>
<evidence type="ECO:0000256" key="6">
    <source>
        <dbReference type="ARBA" id="ARBA00022989"/>
    </source>
</evidence>
<gene>
    <name evidence="9 14" type="primary">secD</name>
    <name evidence="14" type="ORF">Afil01_02470</name>
</gene>
<dbReference type="InterPro" id="IPR022813">
    <property type="entry name" value="SecD/SecF_arch_bac"/>
</dbReference>
<feature type="transmembrane region" description="Helical" evidence="9">
    <location>
        <begin position="464"/>
        <end position="489"/>
    </location>
</feature>
<dbReference type="InterPro" id="IPR054384">
    <property type="entry name" value="SecDF_P1_head"/>
</dbReference>
<dbReference type="Gene3D" id="3.30.70.3220">
    <property type="match status" value="1"/>
</dbReference>
<keyword evidence="2 9" id="KW-0813">Transport</keyword>
<feature type="compositionally biased region" description="Low complexity" evidence="10">
    <location>
        <begin position="148"/>
        <end position="177"/>
    </location>
</feature>
<feature type="domain" description="Protein translocase subunit SecDF P1" evidence="12">
    <location>
        <begin position="76"/>
        <end position="133"/>
    </location>
</feature>
<comment type="function">
    <text evidence="9">Part of the Sec protein translocase complex. Interacts with the SecYEG preprotein conducting channel. SecDF uses the proton motive force (PMF) to complete protein translocation after the ATP-dependent function of SecA.</text>
</comment>
<dbReference type="GO" id="GO:0015450">
    <property type="term" value="F:protein-transporting ATPase activity"/>
    <property type="evidence" value="ECO:0007669"/>
    <property type="project" value="InterPro"/>
</dbReference>
<feature type="transmembrane region" description="Helical" evidence="9">
    <location>
        <begin position="21"/>
        <end position="42"/>
    </location>
</feature>
<dbReference type="InterPro" id="IPR048631">
    <property type="entry name" value="SecD_1st"/>
</dbReference>
<keyword evidence="6 9" id="KW-1133">Transmembrane helix</keyword>
<dbReference type="Pfam" id="PF02355">
    <property type="entry name" value="SecD_SecF_C"/>
    <property type="match status" value="1"/>
</dbReference>